<accession>A0A5B7G3A1</accession>
<dbReference type="Proteomes" id="UP000324222">
    <property type="component" value="Unassembled WGS sequence"/>
</dbReference>
<dbReference type="EMBL" id="VSRR010010299">
    <property type="protein sequence ID" value="MPC51618.1"/>
    <property type="molecule type" value="Genomic_DNA"/>
</dbReference>
<reference evidence="2 3" key="1">
    <citation type="submission" date="2019-05" db="EMBL/GenBank/DDBJ databases">
        <title>Another draft genome of Portunus trituberculatus and its Hox gene families provides insights of decapod evolution.</title>
        <authorList>
            <person name="Jeong J.-H."/>
            <person name="Song I."/>
            <person name="Kim S."/>
            <person name="Choi T."/>
            <person name="Kim D."/>
            <person name="Ryu S."/>
            <person name="Kim W."/>
        </authorList>
    </citation>
    <scope>NUCLEOTIDE SEQUENCE [LARGE SCALE GENOMIC DNA]</scope>
    <source>
        <tissue evidence="2">Muscle</tissue>
    </source>
</reference>
<evidence type="ECO:0000313" key="2">
    <source>
        <dbReference type="EMBL" id="MPC51618.1"/>
    </source>
</evidence>
<organism evidence="2 3">
    <name type="scientific">Portunus trituberculatus</name>
    <name type="common">Swimming crab</name>
    <name type="synonym">Neptunus trituberculatus</name>
    <dbReference type="NCBI Taxonomy" id="210409"/>
    <lineage>
        <taxon>Eukaryota</taxon>
        <taxon>Metazoa</taxon>
        <taxon>Ecdysozoa</taxon>
        <taxon>Arthropoda</taxon>
        <taxon>Crustacea</taxon>
        <taxon>Multicrustacea</taxon>
        <taxon>Malacostraca</taxon>
        <taxon>Eumalacostraca</taxon>
        <taxon>Eucarida</taxon>
        <taxon>Decapoda</taxon>
        <taxon>Pleocyemata</taxon>
        <taxon>Brachyura</taxon>
        <taxon>Eubrachyura</taxon>
        <taxon>Portunoidea</taxon>
        <taxon>Portunidae</taxon>
        <taxon>Portuninae</taxon>
        <taxon>Portunus</taxon>
    </lineage>
</organism>
<name>A0A5B7G3A1_PORTR</name>
<comment type="caution">
    <text evidence="2">The sequence shown here is derived from an EMBL/GenBank/DDBJ whole genome shotgun (WGS) entry which is preliminary data.</text>
</comment>
<evidence type="ECO:0000313" key="3">
    <source>
        <dbReference type="Proteomes" id="UP000324222"/>
    </source>
</evidence>
<sequence>MHSHRRHGTARPPRVKGILIGLGPSRTSHFTRREAFPCWAWEQKARLFEE</sequence>
<dbReference type="AlphaFoldDB" id="A0A5B7G3A1"/>
<feature type="region of interest" description="Disordered" evidence="1">
    <location>
        <begin position="1"/>
        <end position="22"/>
    </location>
</feature>
<evidence type="ECO:0000256" key="1">
    <source>
        <dbReference type="SAM" id="MobiDB-lite"/>
    </source>
</evidence>
<keyword evidence="3" id="KW-1185">Reference proteome</keyword>
<proteinExistence type="predicted"/>
<protein>
    <submittedName>
        <fullName evidence="2">Uncharacterized protein</fullName>
    </submittedName>
</protein>
<gene>
    <name evidence="2" type="ORF">E2C01_045468</name>
</gene>